<evidence type="ECO:0000313" key="3">
    <source>
        <dbReference type="EMBL" id="EPY23967.1"/>
    </source>
</evidence>
<protein>
    <submittedName>
        <fullName evidence="3">Uncharacterized protein</fullName>
    </submittedName>
</protein>
<feature type="domain" description="DUF7881" evidence="1">
    <location>
        <begin position="130"/>
        <end position="258"/>
    </location>
</feature>
<gene>
    <name evidence="3" type="ORF">STCU_07378</name>
</gene>
<reference evidence="3 4" key="1">
    <citation type="journal article" date="2013" name="PLoS ONE">
        <title>Predicting the Proteins of Angomonas deanei, Strigomonas culicis and Their Respective Endosymbionts Reveals New Aspects of the Trypanosomatidae Family.</title>
        <authorList>
            <person name="Motta M.C."/>
            <person name="Martins A.C."/>
            <person name="de Souza S.S."/>
            <person name="Catta-Preta C.M."/>
            <person name="Silva R."/>
            <person name="Klein C.C."/>
            <person name="de Almeida L.G."/>
            <person name="de Lima Cunha O."/>
            <person name="Ciapina L.P."/>
            <person name="Brocchi M."/>
            <person name="Colabardini A.C."/>
            <person name="de Araujo Lima B."/>
            <person name="Machado C.R."/>
            <person name="de Almeida Soares C.M."/>
            <person name="Probst C.M."/>
            <person name="de Menezes C.B."/>
            <person name="Thompson C.E."/>
            <person name="Bartholomeu D.C."/>
            <person name="Gradia D.F."/>
            <person name="Pavoni D.P."/>
            <person name="Grisard E.C."/>
            <person name="Fantinatti-Garboggini F."/>
            <person name="Marchini F.K."/>
            <person name="Rodrigues-Luiz G.F."/>
            <person name="Wagner G."/>
            <person name="Goldman G.H."/>
            <person name="Fietto J.L."/>
            <person name="Elias M.C."/>
            <person name="Goldman M.H."/>
            <person name="Sagot M.F."/>
            <person name="Pereira M."/>
            <person name="Stoco P.H."/>
            <person name="de Mendonca-Neto R.P."/>
            <person name="Teixeira S.M."/>
            <person name="Maciel T.E."/>
            <person name="de Oliveira Mendes T.A."/>
            <person name="Urmenyi T.P."/>
            <person name="de Souza W."/>
            <person name="Schenkman S."/>
            <person name="de Vasconcelos A.T."/>
        </authorList>
    </citation>
    <scope>NUCLEOTIDE SEQUENCE [LARGE SCALE GENOMIC DNA]</scope>
</reference>
<name>S9TZK2_9TRYP</name>
<dbReference type="Pfam" id="PF25363">
    <property type="entry name" value="DUF7881_C"/>
    <property type="match status" value="1"/>
</dbReference>
<proteinExistence type="predicted"/>
<dbReference type="Pfam" id="PF25365">
    <property type="entry name" value="DUF7881_N"/>
    <property type="match status" value="1"/>
</dbReference>
<accession>S9TZK2</accession>
<dbReference type="AlphaFoldDB" id="S9TZK2"/>
<evidence type="ECO:0000259" key="2">
    <source>
        <dbReference type="Pfam" id="PF25365"/>
    </source>
</evidence>
<dbReference type="OrthoDB" id="270316at2759"/>
<dbReference type="EMBL" id="ATMH01007378">
    <property type="protein sequence ID" value="EPY23967.1"/>
    <property type="molecule type" value="Genomic_DNA"/>
</dbReference>
<feature type="domain" description="DUF7881" evidence="2">
    <location>
        <begin position="2"/>
        <end position="129"/>
    </location>
</feature>
<organism evidence="3 4">
    <name type="scientific">Strigomonas culicis</name>
    <dbReference type="NCBI Taxonomy" id="28005"/>
    <lineage>
        <taxon>Eukaryota</taxon>
        <taxon>Discoba</taxon>
        <taxon>Euglenozoa</taxon>
        <taxon>Kinetoplastea</taxon>
        <taxon>Metakinetoplastina</taxon>
        <taxon>Trypanosomatida</taxon>
        <taxon>Trypanosomatidae</taxon>
        <taxon>Strigomonadinae</taxon>
        <taxon>Strigomonas</taxon>
    </lineage>
</organism>
<dbReference type="InterPro" id="IPR059038">
    <property type="entry name" value="DUF7881_C"/>
</dbReference>
<keyword evidence="4" id="KW-1185">Reference proteome</keyword>
<evidence type="ECO:0000259" key="1">
    <source>
        <dbReference type="Pfam" id="PF25363"/>
    </source>
</evidence>
<dbReference type="InterPro" id="IPR059037">
    <property type="entry name" value="DUF7881_N"/>
</dbReference>
<dbReference type="Proteomes" id="UP000015354">
    <property type="component" value="Unassembled WGS sequence"/>
</dbReference>
<comment type="caution">
    <text evidence="3">The sequence shown here is derived from an EMBL/GenBank/DDBJ whole genome shotgun (WGS) entry which is preliminary data.</text>
</comment>
<evidence type="ECO:0000313" key="4">
    <source>
        <dbReference type="Proteomes" id="UP000015354"/>
    </source>
</evidence>
<sequence>MATFVFSCAADLQQGVRYLSEFDTILKCTLSYADSSSSLLLTTARVPPFVFTKIHFDNGTTDGHSLDAPPGADVCWSVNGTYLFRLLQCFDAEGSLTMEFAEANSTLLFYQSREDGCLRVNQMCVVDDPNPSLSLHHGDADLYVISDVQGFKQMARSGSVYEESMCTLAVECAQDGKCYLVLQSELLRSSMYLGLLPSTEGKMRKGSLRSSDLSVFINSMLASKSTPLLLYIGFTNDGLTLLKLQWKRKDEERCAFIYFCAG</sequence>